<feature type="non-terminal residue" evidence="1">
    <location>
        <position position="1"/>
    </location>
</feature>
<dbReference type="AlphaFoldDB" id="A0AAE1AZ89"/>
<dbReference type="EMBL" id="JAWDGP010000864">
    <property type="protein sequence ID" value="KAK3796638.1"/>
    <property type="molecule type" value="Genomic_DNA"/>
</dbReference>
<evidence type="ECO:0000313" key="1">
    <source>
        <dbReference type="EMBL" id="KAK3796638.1"/>
    </source>
</evidence>
<organism evidence="1 2">
    <name type="scientific">Elysia crispata</name>
    <name type="common">lettuce slug</name>
    <dbReference type="NCBI Taxonomy" id="231223"/>
    <lineage>
        <taxon>Eukaryota</taxon>
        <taxon>Metazoa</taxon>
        <taxon>Spiralia</taxon>
        <taxon>Lophotrochozoa</taxon>
        <taxon>Mollusca</taxon>
        <taxon>Gastropoda</taxon>
        <taxon>Heterobranchia</taxon>
        <taxon>Euthyneura</taxon>
        <taxon>Panpulmonata</taxon>
        <taxon>Sacoglossa</taxon>
        <taxon>Placobranchoidea</taxon>
        <taxon>Plakobranchidae</taxon>
        <taxon>Elysia</taxon>
    </lineage>
</organism>
<dbReference type="EMBL" id="JAWDGP010000864">
    <property type="protein sequence ID" value="KAK3796637.1"/>
    <property type="molecule type" value="Genomic_DNA"/>
</dbReference>
<protein>
    <submittedName>
        <fullName evidence="1">Uncharacterized protein</fullName>
    </submittedName>
</protein>
<accession>A0AAE1AZ89</accession>
<name>A0AAE1AZ89_9GAST</name>
<keyword evidence="2" id="KW-1185">Reference proteome</keyword>
<comment type="caution">
    <text evidence="1">The sequence shown here is derived from an EMBL/GenBank/DDBJ whole genome shotgun (WGS) entry which is preliminary data.</text>
</comment>
<reference evidence="1" key="1">
    <citation type="journal article" date="2023" name="G3 (Bethesda)">
        <title>A reference genome for the long-term kleptoplast-retaining sea slug Elysia crispata morphotype clarki.</title>
        <authorList>
            <person name="Eastman K.E."/>
            <person name="Pendleton A.L."/>
            <person name="Shaikh M.A."/>
            <person name="Suttiyut T."/>
            <person name="Ogas R."/>
            <person name="Tomko P."/>
            <person name="Gavelis G."/>
            <person name="Widhalm J.R."/>
            <person name="Wisecaver J.H."/>
        </authorList>
    </citation>
    <scope>NUCLEOTIDE SEQUENCE</scope>
    <source>
        <strain evidence="1">ECLA1</strain>
    </source>
</reference>
<dbReference type="Proteomes" id="UP001283361">
    <property type="component" value="Unassembled WGS sequence"/>
</dbReference>
<proteinExistence type="predicted"/>
<evidence type="ECO:0000313" key="2">
    <source>
        <dbReference type="Proteomes" id="UP001283361"/>
    </source>
</evidence>
<gene>
    <name evidence="1" type="ORF">RRG08_010336</name>
</gene>
<sequence length="155" mass="17795">VSSRKTPSQAFKMKRHRSICEEEEDEGIAAKIRNRVFREEEPLPTCSKISGDCHHECEILGTAVLSITSLVLVWDVMESGTCPKTSRVHMDQLPKMFKVFSRAFEKWGIHPILPQLNSGNKWMIRSNKKGPQFKGLDSHSLFSFDQIFTRILHSH</sequence>